<proteinExistence type="predicted"/>
<gene>
    <name evidence="1" type="ORF">LC586_17630</name>
</gene>
<accession>A0ABS8IA52</accession>
<sequence>MRNFSYVGVARRRHRNTSTSQIINCFTDLSSLQLSHNSLDNLLSDFLNIVTRSSNMSNYSRTGSLAIATDHTAACNAINDNSKL</sequence>
<reference evidence="1 2" key="1">
    <citation type="journal article" date="2021" name="Microorganisms">
        <title>Genome Evolution of Filamentous Cyanobacterium Nostoc Species: From Facultative Symbiosis to Free Living.</title>
        <authorList>
            <person name="Huo D."/>
            <person name="Li H."/>
            <person name="Cai F."/>
            <person name="Guo X."/>
            <person name="Qiao Z."/>
            <person name="Wang W."/>
            <person name="Yu G."/>
            <person name="Li R."/>
        </authorList>
    </citation>
    <scope>NUCLEOTIDE SEQUENCE [LARGE SCALE GENOMIC DNA]</scope>
    <source>
        <strain evidence="1 2">CHAB 5714</strain>
    </source>
</reference>
<evidence type="ECO:0000313" key="1">
    <source>
        <dbReference type="EMBL" id="MCC5600978.1"/>
    </source>
</evidence>
<dbReference type="Proteomes" id="UP001199525">
    <property type="component" value="Unassembled WGS sequence"/>
</dbReference>
<dbReference type="RefSeq" id="WP_229486031.1">
    <property type="nucleotide sequence ID" value="NZ_JAIVFQ010000024.1"/>
</dbReference>
<dbReference type="EMBL" id="JAIVFQ010000024">
    <property type="protein sequence ID" value="MCC5600978.1"/>
    <property type="molecule type" value="Genomic_DNA"/>
</dbReference>
<organism evidence="1 2">
    <name type="scientific">Nostoc favosum CHAB5714</name>
    <dbReference type="NCBI Taxonomy" id="2780399"/>
    <lineage>
        <taxon>Bacteria</taxon>
        <taxon>Bacillati</taxon>
        <taxon>Cyanobacteriota</taxon>
        <taxon>Cyanophyceae</taxon>
        <taxon>Nostocales</taxon>
        <taxon>Nostocaceae</taxon>
        <taxon>Nostoc</taxon>
        <taxon>Nostoc favosum</taxon>
    </lineage>
</organism>
<name>A0ABS8IA52_9NOSO</name>
<evidence type="ECO:0000313" key="2">
    <source>
        <dbReference type="Proteomes" id="UP001199525"/>
    </source>
</evidence>
<comment type="caution">
    <text evidence="1">The sequence shown here is derived from an EMBL/GenBank/DDBJ whole genome shotgun (WGS) entry which is preliminary data.</text>
</comment>
<protein>
    <submittedName>
        <fullName evidence="1">Uncharacterized protein</fullName>
    </submittedName>
</protein>
<keyword evidence="2" id="KW-1185">Reference proteome</keyword>